<sequence>MGGYVYSYSERQLLIYNFIKKIGPSPEAVLEVLFGLQTANALHRLKQSGYLQKTEVSGTDFWHQPNYGYFDAVEQETMAWFVVRLEEAGGKYEGEYGTSPKGNRFLLRYAPGCIHITDEENRKFVTQLEDLQRFKLAECLKWKTLKTLDKKWKGS</sequence>
<keyword evidence="2" id="KW-1185">Reference proteome</keyword>
<dbReference type="EMBL" id="CGIH01000009">
    <property type="protein sequence ID" value="CFX16061.1"/>
    <property type="molecule type" value="Genomic_DNA"/>
</dbReference>
<protein>
    <submittedName>
        <fullName evidence="1">Uncharacterized</fullName>
    </submittedName>
</protein>
<organism evidence="1 2">
    <name type="scientific">Syntrophomonas zehnderi OL-4</name>
    <dbReference type="NCBI Taxonomy" id="690567"/>
    <lineage>
        <taxon>Bacteria</taxon>
        <taxon>Bacillati</taxon>
        <taxon>Bacillota</taxon>
        <taxon>Clostridia</taxon>
        <taxon>Eubacteriales</taxon>
        <taxon>Syntrophomonadaceae</taxon>
        <taxon>Syntrophomonas</taxon>
    </lineage>
</organism>
<name>A0A0E4C7Y9_9FIRM</name>
<dbReference type="AlphaFoldDB" id="A0A0E4C7Y9"/>
<dbReference type="RefSeq" id="WP_046495767.1">
    <property type="nucleotide sequence ID" value="NZ_CGIH01000009.1"/>
</dbReference>
<dbReference type="Proteomes" id="UP000045545">
    <property type="component" value="Unassembled WGS sequence"/>
</dbReference>
<evidence type="ECO:0000313" key="1">
    <source>
        <dbReference type="EMBL" id="CFX16061.1"/>
    </source>
</evidence>
<proteinExistence type="predicted"/>
<accession>A0A0E4C7Y9</accession>
<dbReference type="STRING" id="690567.664"/>
<reference evidence="1 2" key="1">
    <citation type="submission" date="2015-03" db="EMBL/GenBank/DDBJ databases">
        <authorList>
            <person name="Murphy D."/>
        </authorList>
    </citation>
    <scope>NUCLEOTIDE SEQUENCE [LARGE SCALE GENOMIC DNA]</scope>
    <source>
        <strain evidence="1 2">OL-4</strain>
    </source>
</reference>
<gene>
    <name evidence="1" type="ORF">664</name>
</gene>
<evidence type="ECO:0000313" key="2">
    <source>
        <dbReference type="Proteomes" id="UP000045545"/>
    </source>
</evidence>